<accession>A0ABQ2DLW5</accession>
<organism evidence="1 2">
    <name type="scientific">Deinococcus roseus</name>
    <dbReference type="NCBI Taxonomy" id="392414"/>
    <lineage>
        <taxon>Bacteria</taxon>
        <taxon>Thermotogati</taxon>
        <taxon>Deinococcota</taxon>
        <taxon>Deinococci</taxon>
        <taxon>Deinococcales</taxon>
        <taxon>Deinococcaceae</taxon>
        <taxon>Deinococcus</taxon>
    </lineage>
</organism>
<sequence>MRRLLQHHVFEQPHPGVYCLVNHPPTNHEDVLEVQMRVEDAGLCLLSAPADLHAPEMERGRDHPVWAY</sequence>
<evidence type="ECO:0000313" key="1">
    <source>
        <dbReference type="EMBL" id="GGJ59272.1"/>
    </source>
</evidence>
<dbReference type="Proteomes" id="UP000632222">
    <property type="component" value="Unassembled WGS sequence"/>
</dbReference>
<comment type="caution">
    <text evidence="1">The sequence shown here is derived from an EMBL/GenBank/DDBJ whole genome shotgun (WGS) entry which is preliminary data.</text>
</comment>
<dbReference type="EMBL" id="BMOD01000050">
    <property type="protein sequence ID" value="GGJ59272.1"/>
    <property type="molecule type" value="Genomic_DNA"/>
</dbReference>
<proteinExistence type="predicted"/>
<keyword evidence="2" id="KW-1185">Reference proteome</keyword>
<name>A0ABQ2DLW5_9DEIO</name>
<reference evidence="2" key="1">
    <citation type="journal article" date="2019" name="Int. J. Syst. Evol. Microbiol.">
        <title>The Global Catalogue of Microorganisms (GCM) 10K type strain sequencing project: providing services to taxonomists for standard genome sequencing and annotation.</title>
        <authorList>
            <consortium name="The Broad Institute Genomics Platform"/>
            <consortium name="The Broad Institute Genome Sequencing Center for Infectious Disease"/>
            <person name="Wu L."/>
            <person name="Ma J."/>
        </authorList>
    </citation>
    <scope>NUCLEOTIDE SEQUENCE [LARGE SCALE GENOMIC DNA]</scope>
    <source>
        <strain evidence="2">JCM 14370</strain>
    </source>
</reference>
<gene>
    <name evidence="1" type="ORF">GCM10008938_51740</name>
</gene>
<protein>
    <submittedName>
        <fullName evidence="1">Uncharacterized protein</fullName>
    </submittedName>
</protein>
<evidence type="ECO:0000313" key="2">
    <source>
        <dbReference type="Proteomes" id="UP000632222"/>
    </source>
</evidence>